<dbReference type="AlphaFoldDB" id="M5UNC3"/>
<comment type="caution">
    <text evidence="2">The sequence shown here is derived from an EMBL/GenBank/DDBJ whole genome shotgun (WGS) entry which is preliminary data.</text>
</comment>
<evidence type="ECO:0000313" key="3">
    <source>
        <dbReference type="Proteomes" id="UP000011885"/>
    </source>
</evidence>
<keyword evidence="1" id="KW-1133">Transmembrane helix</keyword>
<organism evidence="2 3">
    <name type="scientific">Rhodopirellula sallentina SM41</name>
    <dbReference type="NCBI Taxonomy" id="1263870"/>
    <lineage>
        <taxon>Bacteria</taxon>
        <taxon>Pseudomonadati</taxon>
        <taxon>Planctomycetota</taxon>
        <taxon>Planctomycetia</taxon>
        <taxon>Pirellulales</taxon>
        <taxon>Pirellulaceae</taxon>
        <taxon>Rhodopirellula</taxon>
    </lineage>
</organism>
<evidence type="ECO:0000256" key="1">
    <source>
        <dbReference type="SAM" id="Phobius"/>
    </source>
</evidence>
<name>M5UNC3_9BACT</name>
<dbReference type="Proteomes" id="UP000011885">
    <property type="component" value="Unassembled WGS sequence"/>
</dbReference>
<sequence>MLEIFLVIGLCKTIGKLLRGKGRKPFWMQVLLVVSWIVGEFAGGIVAAIVHVIRYGENAPMGIGVYVFAILGAALGAGFTFLIAYLLPANHPHSSLEVSGGTFERHIDPNNPYAP</sequence>
<keyword evidence="1" id="KW-0472">Membrane</keyword>
<accession>M5UNC3</accession>
<dbReference type="PATRIC" id="fig|1263870.3.peg.1142"/>
<proteinExistence type="predicted"/>
<reference evidence="2 3" key="1">
    <citation type="journal article" date="2013" name="Mar. Genomics">
        <title>Expression of sulfatases in Rhodopirellula baltica and the diversity of sulfatases in the genus Rhodopirellula.</title>
        <authorList>
            <person name="Wegner C.E."/>
            <person name="Richter-Heitmann T."/>
            <person name="Klindworth A."/>
            <person name="Klockow C."/>
            <person name="Richter M."/>
            <person name="Achstetter T."/>
            <person name="Glockner F.O."/>
            <person name="Harder J."/>
        </authorList>
    </citation>
    <scope>NUCLEOTIDE SEQUENCE [LARGE SCALE GENOMIC DNA]</scope>
    <source>
        <strain evidence="2 3">SM41</strain>
    </source>
</reference>
<dbReference type="EMBL" id="ANOH01000088">
    <property type="protein sequence ID" value="EMI57508.1"/>
    <property type="molecule type" value="Genomic_DNA"/>
</dbReference>
<keyword evidence="3" id="KW-1185">Reference proteome</keyword>
<dbReference type="OrthoDB" id="676185at2"/>
<feature type="transmembrane region" description="Helical" evidence="1">
    <location>
        <begin position="26"/>
        <end position="53"/>
    </location>
</feature>
<protein>
    <submittedName>
        <fullName evidence="2">Membrane protein</fullName>
    </submittedName>
</protein>
<keyword evidence="1" id="KW-0812">Transmembrane</keyword>
<gene>
    <name evidence="2" type="ORF">RSSM_01052</name>
</gene>
<evidence type="ECO:0000313" key="2">
    <source>
        <dbReference type="EMBL" id="EMI57508.1"/>
    </source>
</evidence>
<feature type="transmembrane region" description="Helical" evidence="1">
    <location>
        <begin position="65"/>
        <end position="87"/>
    </location>
</feature>
<dbReference type="RefSeq" id="WP_008675127.1">
    <property type="nucleotide sequence ID" value="NZ_ANOH01000088.1"/>
</dbReference>